<dbReference type="GO" id="GO:0006355">
    <property type="term" value="P:regulation of DNA-templated transcription"/>
    <property type="evidence" value="ECO:0007669"/>
    <property type="project" value="InterPro"/>
</dbReference>
<dbReference type="InterPro" id="IPR039060">
    <property type="entry name" value="Antitox_HigA"/>
</dbReference>
<gene>
    <name evidence="2" type="ORF">V0288_19240</name>
</gene>
<dbReference type="InterPro" id="IPR001387">
    <property type="entry name" value="Cro/C1-type_HTH"/>
</dbReference>
<protein>
    <submittedName>
        <fullName evidence="2">Transcriptional regulator</fullName>
    </submittedName>
</protein>
<sequence>MTLIFNRDRYGELLARYQPKPIKTEAENEEALALVEELMHREAQTPEEDALYELLIVLTEKFEREYYFPGQFSTPDSLLRFLMEQRGIARADLVGIFGSEEVVSEIVNGKRAIEPKRAKILGEFFHVDPSLFL</sequence>
<comment type="caution">
    <text evidence="2">The sequence shown here is derived from an EMBL/GenBank/DDBJ whole genome shotgun (WGS) entry which is preliminary data.</text>
</comment>
<evidence type="ECO:0000259" key="1">
    <source>
        <dbReference type="SMART" id="SM00530"/>
    </source>
</evidence>
<dbReference type="GO" id="GO:0001046">
    <property type="term" value="F:core promoter sequence-specific DNA binding"/>
    <property type="evidence" value="ECO:0007669"/>
    <property type="project" value="TreeGrafter"/>
</dbReference>
<feature type="domain" description="HTH cro/C1-type" evidence="1">
    <location>
        <begin position="78"/>
        <end position="132"/>
    </location>
</feature>
<dbReference type="AlphaFoldDB" id="A0AAW9R0I3"/>
<keyword evidence="3" id="KW-1185">Reference proteome</keyword>
<dbReference type="EMBL" id="JBAFSM010000044">
    <property type="protein sequence ID" value="MEG3439269.1"/>
    <property type="molecule type" value="Genomic_DNA"/>
</dbReference>
<proteinExistence type="predicted"/>
<dbReference type="PANTHER" id="PTHR40455">
    <property type="entry name" value="ANTITOXIN HIGA"/>
    <property type="match status" value="1"/>
</dbReference>
<reference evidence="2 3" key="1">
    <citation type="submission" date="2024-01" db="EMBL/GenBank/DDBJ databases">
        <title>Genomic insights into the taxonomy and metabolism of the cyanobacterium Pannus brasiliensis CCIBt3594.</title>
        <authorList>
            <person name="Machado M."/>
            <person name="Botero N.B."/>
            <person name="Andreote A.P.D."/>
            <person name="Feitosa A.M.T."/>
            <person name="Popin R."/>
            <person name="Sivonen K."/>
            <person name="Fiore M.F."/>
        </authorList>
    </citation>
    <scope>NUCLEOTIDE SEQUENCE [LARGE SCALE GENOMIC DNA]</scope>
    <source>
        <strain evidence="2 3">CCIBt3594</strain>
    </source>
</reference>
<dbReference type="SMART" id="SM00530">
    <property type="entry name" value="HTH_XRE"/>
    <property type="match status" value="1"/>
</dbReference>
<evidence type="ECO:0000313" key="3">
    <source>
        <dbReference type="Proteomes" id="UP001328733"/>
    </source>
</evidence>
<dbReference type="RefSeq" id="WP_332866755.1">
    <property type="nucleotide sequence ID" value="NZ_JBAFSM010000044.1"/>
</dbReference>
<dbReference type="Proteomes" id="UP001328733">
    <property type="component" value="Unassembled WGS sequence"/>
</dbReference>
<name>A0AAW9R0I3_9CHRO</name>
<organism evidence="2 3">
    <name type="scientific">Pannus brasiliensis CCIBt3594</name>
    <dbReference type="NCBI Taxonomy" id="1427578"/>
    <lineage>
        <taxon>Bacteria</taxon>
        <taxon>Bacillati</taxon>
        <taxon>Cyanobacteriota</taxon>
        <taxon>Cyanophyceae</taxon>
        <taxon>Oscillatoriophycideae</taxon>
        <taxon>Chroococcales</taxon>
        <taxon>Microcystaceae</taxon>
        <taxon>Pannus</taxon>
    </lineage>
</organism>
<accession>A0AAW9R0I3</accession>
<dbReference type="SUPFAM" id="SSF47413">
    <property type="entry name" value="lambda repressor-like DNA-binding domains"/>
    <property type="match status" value="1"/>
</dbReference>
<dbReference type="PANTHER" id="PTHR40455:SF1">
    <property type="entry name" value="ANTITOXIN HIGA"/>
    <property type="match status" value="1"/>
</dbReference>
<dbReference type="Gene3D" id="1.10.260.40">
    <property type="entry name" value="lambda repressor-like DNA-binding domains"/>
    <property type="match status" value="1"/>
</dbReference>
<dbReference type="InterPro" id="IPR010982">
    <property type="entry name" value="Lambda_DNA-bd_dom_sf"/>
</dbReference>
<evidence type="ECO:0000313" key="2">
    <source>
        <dbReference type="EMBL" id="MEG3439269.1"/>
    </source>
</evidence>